<dbReference type="OrthoDB" id="9771846at2"/>
<accession>I3Y5D9</accession>
<dbReference type="eggNOG" id="COG1216">
    <property type="taxonomic scope" value="Bacteria"/>
</dbReference>
<dbReference type="PANTHER" id="PTHR43179">
    <property type="entry name" value="RHAMNOSYLTRANSFERASE WBBL"/>
    <property type="match status" value="1"/>
</dbReference>
<dbReference type="STRING" id="765911.Thivi_0131"/>
<dbReference type="Proteomes" id="UP000006062">
    <property type="component" value="Chromosome"/>
</dbReference>
<keyword evidence="2" id="KW-0328">Glycosyltransferase</keyword>
<dbReference type="PANTHER" id="PTHR43179:SF12">
    <property type="entry name" value="GALACTOFURANOSYLTRANSFERASE GLFT2"/>
    <property type="match status" value="1"/>
</dbReference>
<evidence type="ECO:0000256" key="2">
    <source>
        <dbReference type="ARBA" id="ARBA00022676"/>
    </source>
</evidence>
<dbReference type="HOGENOM" id="CLU_023845_2_1_6"/>
<organism evidence="5 6">
    <name type="scientific">Thiocystis violascens (strain ATCC 17096 / DSM 198 / 6111)</name>
    <name type="common">Chromatium violascens</name>
    <dbReference type="NCBI Taxonomy" id="765911"/>
    <lineage>
        <taxon>Bacteria</taxon>
        <taxon>Pseudomonadati</taxon>
        <taxon>Pseudomonadota</taxon>
        <taxon>Gammaproteobacteria</taxon>
        <taxon>Chromatiales</taxon>
        <taxon>Chromatiaceae</taxon>
        <taxon>Thiocystis</taxon>
    </lineage>
</organism>
<dbReference type="GO" id="GO:0016757">
    <property type="term" value="F:glycosyltransferase activity"/>
    <property type="evidence" value="ECO:0007669"/>
    <property type="project" value="UniProtKB-KW"/>
</dbReference>
<keyword evidence="6" id="KW-1185">Reference proteome</keyword>
<dbReference type="CDD" id="cd04185">
    <property type="entry name" value="GT_2_like_b"/>
    <property type="match status" value="1"/>
</dbReference>
<dbReference type="AlphaFoldDB" id="I3Y5D9"/>
<dbReference type="Gene3D" id="3.90.550.10">
    <property type="entry name" value="Spore Coat Polysaccharide Biosynthesis Protein SpsA, Chain A"/>
    <property type="match status" value="1"/>
</dbReference>
<dbReference type="SUPFAM" id="SSF53448">
    <property type="entry name" value="Nucleotide-diphospho-sugar transferases"/>
    <property type="match status" value="1"/>
</dbReference>
<evidence type="ECO:0000256" key="1">
    <source>
        <dbReference type="ARBA" id="ARBA00006739"/>
    </source>
</evidence>
<evidence type="ECO:0000313" key="5">
    <source>
        <dbReference type="EMBL" id="AFL72207.1"/>
    </source>
</evidence>
<dbReference type="KEGG" id="tvi:Thivi_0131"/>
<dbReference type="Pfam" id="PF00535">
    <property type="entry name" value="Glycos_transf_2"/>
    <property type="match status" value="1"/>
</dbReference>
<evidence type="ECO:0000313" key="6">
    <source>
        <dbReference type="Proteomes" id="UP000006062"/>
    </source>
</evidence>
<sequence>MTLQSSFGDLGCVIVTRNRFQLLQRCLHGLLNQTRLPETLIVVDNGSADDTSSLFQTGPFSADPRIDYVRLEGNSGGAGGFHTGIARAMEQGCDWIFVMDDDGCPAPDALERLMAVDPNPAAIHAAAALVDSGDPREFVWPAALVAGDDKDKILMRVDELTGPVVPVVNAPFIGMLFHRTLIERIGLPEKDFFVSFEDGEMCARAWARASGVRLVPSAVVRHPRIERRCFQVGRRKFCVIALAPWRRYYDTRNRLVIAKWHFGHWLWTEALPGTLLRWLMTLAVQPNRRAQSAAFARGIFDGLTGRLGMRWAPP</sequence>
<dbReference type="RefSeq" id="WP_014776716.1">
    <property type="nucleotide sequence ID" value="NC_018012.1"/>
</dbReference>
<reference evidence="5 6" key="1">
    <citation type="submission" date="2012-06" db="EMBL/GenBank/DDBJ databases">
        <title>Complete sequence of Thiocystis violascens DSM 198.</title>
        <authorList>
            <consortium name="US DOE Joint Genome Institute"/>
            <person name="Lucas S."/>
            <person name="Han J."/>
            <person name="Lapidus A."/>
            <person name="Cheng J.-F."/>
            <person name="Goodwin L."/>
            <person name="Pitluck S."/>
            <person name="Peters L."/>
            <person name="Ovchinnikova G."/>
            <person name="Teshima H."/>
            <person name="Detter J.C."/>
            <person name="Han C."/>
            <person name="Tapia R."/>
            <person name="Land M."/>
            <person name="Hauser L."/>
            <person name="Kyrpides N."/>
            <person name="Ivanova N."/>
            <person name="Pagani I."/>
            <person name="Vogl K."/>
            <person name="Liu Z."/>
            <person name="Frigaard N.-U."/>
            <person name="Bryant D."/>
            <person name="Woyke T."/>
        </authorList>
    </citation>
    <scope>NUCLEOTIDE SEQUENCE [LARGE SCALE GENOMIC DNA]</scope>
    <source>
        <strain evidence="6">ATCC 17096 / DSM 198 / 6111</strain>
    </source>
</reference>
<dbReference type="EMBL" id="CP003154">
    <property type="protein sequence ID" value="AFL72207.1"/>
    <property type="molecule type" value="Genomic_DNA"/>
</dbReference>
<evidence type="ECO:0000259" key="4">
    <source>
        <dbReference type="Pfam" id="PF00535"/>
    </source>
</evidence>
<dbReference type="InterPro" id="IPR029044">
    <property type="entry name" value="Nucleotide-diphossugar_trans"/>
</dbReference>
<comment type="similarity">
    <text evidence="1">Belongs to the glycosyltransferase 2 family.</text>
</comment>
<gene>
    <name evidence="5" type="ordered locus">Thivi_0131</name>
</gene>
<protein>
    <submittedName>
        <fullName evidence="5">Putative glycosyltransferase</fullName>
    </submittedName>
</protein>
<feature type="domain" description="Glycosyltransferase 2-like" evidence="4">
    <location>
        <begin position="13"/>
        <end position="140"/>
    </location>
</feature>
<dbReference type="InterPro" id="IPR001173">
    <property type="entry name" value="Glyco_trans_2-like"/>
</dbReference>
<name>I3Y5D9_THIV6</name>
<keyword evidence="3 5" id="KW-0808">Transferase</keyword>
<evidence type="ECO:0000256" key="3">
    <source>
        <dbReference type="ARBA" id="ARBA00022679"/>
    </source>
</evidence>
<proteinExistence type="inferred from homology"/>